<protein>
    <submittedName>
        <fullName evidence="2">Uncharacterized protein</fullName>
    </submittedName>
</protein>
<evidence type="ECO:0000256" key="1">
    <source>
        <dbReference type="SAM" id="MobiDB-lite"/>
    </source>
</evidence>
<keyword evidence="3" id="KW-1185">Reference proteome</keyword>
<gene>
    <name evidence="2" type="ORF">P8C59_001299</name>
</gene>
<accession>A0AAD9HZ12</accession>
<evidence type="ECO:0000313" key="3">
    <source>
        <dbReference type="Proteomes" id="UP001217918"/>
    </source>
</evidence>
<evidence type="ECO:0000313" key="2">
    <source>
        <dbReference type="EMBL" id="KAK2067570.1"/>
    </source>
</evidence>
<reference evidence="2" key="1">
    <citation type="journal article" date="2023" name="Mol. Plant Microbe Interact.">
        <title>Elucidating the Obligate Nature and Biological Capacity of an Invasive Fungal Corn Pathogen.</title>
        <authorList>
            <person name="MacCready J.S."/>
            <person name="Roggenkamp E.M."/>
            <person name="Gdanetz K."/>
            <person name="Chilvers M.I."/>
        </authorList>
    </citation>
    <scope>NUCLEOTIDE SEQUENCE</scope>
    <source>
        <strain evidence="2">PM02</strain>
    </source>
</reference>
<proteinExistence type="predicted"/>
<dbReference type="EMBL" id="JAQQPM010000001">
    <property type="protein sequence ID" value="KAK2067570.1"/>
    <property type="molecule type" value="Genomic_DNA"/>
</dbReference>
<feature type="region of interest" description="Disordered" evidence="1">
    <location>
        <begin position="1"/>
        <end position="69"/>
    </location>
</feature>
<dbReference type="AlphaFoldDB" id="A0AAD9HZ12"/>
<sequence>MAGSVMGTSQSYNGDVQNNMGGNINPQLANYSMPQNQNGMPMFGGSNSAAPDWSQMQMFQGADRNQTRA</sequence>
<comment type="caution">
    <text evidence="2">The sequence shown here is derived from an EMBL/GenBank/DDBJ whole genome shotgun (WGS) entry which is preliminary data.</text>
</comment>
<organism evidence="2 3">
    <name type="scientific">Phyllachora maydis</name>
    <dbReference type="NCBI Taxonomy" id="1825666"/>
    <lineage>
        <taxon>Eukaryota</taxon>
        <taxon>Fungi</taxon>
        <taxon>Dikarya</taxon>
        <taxon>Ascomycota</taxon>
        <taxon>Pezizomycotina</taxon>
        <taxon>Sordariomycetes</taxon>
        <taxon>Sordariomycetidae</taxon>
        <taxon>Phyllachorales</taxon>
        <taxon>Phyllachoraceae</taxon>
        <taxon>Phyllachora</taxon>
    </lineage>
</organism>
<name>A0AAD9HZ12_9PEZI</name>
<dbReference type="Proteomes" id="UP001217918">
    <property type="component" value="Unassembled WGS sequence"/>
</dbReference>
<feature type="compositionally biased region" description="Polar residues" evidence="1">
    <location>
        <begin position="1"/>
        <end position="58"/>
    </location>
</feature>